<evidence type="ECO:0000256" key="20">
    <source>
        <dbReference type="SAM" id="MobiDB-lite"/>
    </source>
</evidence>
<reference evidence="23" key="2">
    <citation type="submission" date="2025-09" db="UniProtKB">
        <authorList>
            <consortium name="Ensembl"/>
        </authorList>
    </citation>
    <scope>IDENTIFICATION</scope>
</reference>
<evidence type="ECO:0000256" key="15">
    <source>
        <dbReference type="ARBA" id="ARBA00022989"/>
    </source>
</evidence>
<keyword evidence="8" id="KW-0479">Metal-binding</keyword>
<dbReference type="Pfam" id="PF00690">
    <property type="entry name" value="Cation_ATPase_N"/>
    <property type="match status" value="1"/>
</dbReference>
<dbReference type="SUPFAM" id="SSF56784">
    <property type="entry name" value="HAD-like"/>
    <property type="match status" value="1"/>
</dbReference>
<feature type="region of interest" description="Disordered" evidence="20">
    <location>
        <begin position="1"/>
        <end position="24"/>
    </location>
</feature>
<keyword evidence="7 21" id="KW-0812">Transmembrane</keyword>
<feature type="compositionally biased region" description="Polar residues" evidence="20">
    <location>
        <begin position="1"/>
        <end position="20"/>
    </location>
</feature>
<feature type="region of interest" description="Disordered" evidence="20">
    <location>
        <begin position="1141"/>
        <end position="1160"/>
    </location>
</feature>
<dbReference type="GO" id="GO:0046872">
    <property type="term" value="F:metal ion binding"/>
    <property type="evidence" value="ECO:0007669"/>
    <property type="project" value="UniProtKB-KW"/>
</dbReference>
<evidence type="ECO:0000256" key="3">
    <source>
        <dbReference type="ARBA" id="ARBA00012790"/>
    </source>
</evidence>
<proteinExistence type="inferred from homology"/>
<evidence type="ECO:0000256" key="19">
    <source>
        <dbReference type="SAM" id="Coils"/>
    </source>
</evidence>
<dbReference type="SUPFAM" id="SSF81665">
    <property type="entry name" value="Calcium ATPase, transmembrane domain M"/>
    <property type="match status" value="1"/>
</dbReference>
<dbReference type="PANTHER" id="PTHR24093">
    <property type="entry name" value="CATION TRANSPORTING ATPASE"/>
    <property type="match status" value="1"/>
</dbReference>
<dbReference type="Pfam" id="PF08282">
    <property type="entry name" value="Hydrolase_3"/>
    <property type="match status" value="1"/>
</dbReference>
<feature type="transmembrane region" description="Helical" evidence="21">
    <location>
        <begin position="417"/>
        <end position="443"/>
    </location>
</feature>
<dbReference type="GO" id="GO:0098978">
    <property type="term" value="C:glutamatergic synapse"/>
    <property type="evidence" value="ECO:0007669"/>
    <property type="project" value="UniProtKB-ARBA"/>
</dbReference>
<dbReference type="GO" id="GO:0005516">
    <property type="term" value="F:calmodulin binding"/>
    <property type="evidence" value="ECO:0007669"/>
    <property type="project" value="UniProtKB-KW"/>
</dbReference>
<keyword evidence="13" id="KW-0112">Calmodulin-binding</keyword>
<protein>
    <recommendedName>
        <fullName evidence="3">P-type Ca(2+) transporter</fullName>
        <ecNumber evidence="3">7.2.2.10</ecNumber>
    </recommendedName>
</protein>
<dbReference type="GO" id="GO:0005886">
    <property type="term" value="C:plasma membrane"/>
    <property type="evidence" value="ECO:0007669"/>
    <property type="project" value="UniProtKB-SubCell"/>
</dbReference>
<organism evidence="23 24">
    <name type="scientific">Prolemur simus</name>
    <name type="common">Greater bamboo lemur</name>
    <name type="synonym">Hapalemur simus</name>
    <dbReference type="NCBI Taxonomy" id="1328070"/>
    <lineage>
        <taxon>Eukaryota</taxon>
        <taxon>Metazoa</taxon>
        <taxon>Chordata</taxon>
        <taxon>Craniata</taxon>
        <taxon>Vertebrata</taxon>
        <taxon>Euteleostomi</taxon>
        <taxon>Mammalia</taxon>
        <taxon>Eutheria</taxon>
        <taxon>Euarchontoglires</taxon>
        <taxon>Primates</taxon>
        <taxon>Strepsirrhini</taxon>
        <taxon>Lemuriformes</taxon>
        <taxon>Lemuridae</taxon>
        <taxon>Prolemur</taxon>
    </lineage>
</organism>
<evidence type="ECO:0000256" key="2">
    <source>
        <dbReference type="ARBA" id="ARBA00006124"/>
    </source>
</evidence>
<dbReference type="GO" id="GO:0016887">
    <property type="term" value="F:ATP hydrolysis activity"/>
    <property type="evidence" value="ECO:0007669"/>
    <property type="project" value="InterPro"/>
</dbReference>
<dbReference type="NCBIfam" id="TIGR01494">
    <property type="entry name" value="ATPase_P-type"/>
    <property type="match status" value="3"/>
</dbReference>
<dbReference type="SUPFAM" id="SSF81653">
    <property type="entry name" value="Calcium ATPase, transduction domain A"/>
    <property type="match status" value="1"/>
</dbReference>
<keyword evidence="16" id="KW-0406">Ion transport</keyword>
<keyword evidence="14" id="KW-1278">Translocase</keyword>
<dbReference type="FunFam" id="3.40.1110.10:FF:000032">
    <property type="entry name" value="Calcium-transporting ATPase"/>
    <property type="match status" value="1"/>
</dbReference>
<evidence type="ECO:0000256" key="13">
    <source>
        <dbReference type="ARBA" id="ARBA00022860"/>
    </source>
</evidence>
<keyword evidence="11" id="KW-0067">ATP-binding</keyword>
<feature type="transmembrane region" description="Helical" evidence="21">
    <location>
        <begin position="376"/>
        <end position="397"/>
    </location>
</feature>
<dbReference type="GO" id="GO:0030165">
    <property type="term" value="F:PDZ domain binding"/>
    <property type="evidence" value="ECO:0007669"/>
    <property type="project" value="TreeGrafter"/>
</dbReference>
<evidence type="ECO:0000256" key="4">
    <source>
        <dbReference type="ARBA" id="ARBA00022448"/>
    </source>
</evidence>
<evidence type="ECO:0000256" key="1">
    <source>
        <dbReference type="ARBA" id="ARBA00004651"/>
    </source>
</evidence>
<dbReference type="InterPro" id="IPR018303">
    <property type="entry name" value="ATPase_P-typ_P_site"/>
</dbReference>
<keyword evidence="6" id="KW-0109">Calcium transport</keyword>
<accession>A0A8C8Z9U9</accession>
<feature type="compositionally biased region" description="Basic and acidic residues" evidence="20">
    <location>
        <begin position="299"/>
        <end position="308"/>
    </location>
</feature>
<feature type="region of interest" description="Disordered" evidence="20">
    <location>
        <begin position="1106"/>
        <end position="1126"/>
    </location>
</feature>
<dbReference type="Pfam" id="PF13246">
    <property type="entry name" value="Cation_ATPase"/>
    <property type="match status" value="1"/>
</dbReference>
<feature type="transmembrane region" description="Helical" evidence="21">
    <location>
        <begin position="873"/>
        <end position="891"/>
    </location>
</feature>
<dbReference type="InterPro" id="IPR023298">
    <property type="entry name" value="ATPase_P-typ_TM_dom_sf"/>
</dbReference>
<name>A0A8C8Z9U9_PROSS</name>
<dbReference type="InterPro" id="IPR059000">
    <property type="entry name" value="ATPase_P-type_domA"/>
</dbReference>
<dbReference type="Ensembl" id="ENSPSMT00000016171.1">
    <property type="protein sequence ID" value="ENSPSMP00000013904.1"/>
    <property type="gene ID" value="ENSPSMG00000009254.1"/>
</dbReference>
<feature type="coiled-coil region" evidence="19">
    <location>
        <begin position="1016"/>
        <end position="1043"/>
    </location>
</feature>
<keyword evidence="9" id="KW-0547">Nucleotide-binding</keyword>
<dbReference type="InterPro" id="IPR036412">
    <property type="entry name" value="HAD-like_sf"/>
</dbReference>
<keyword evidence="4" id="KW-0813">Transport</keyword>
<evidence type="ECO:0000256" key="10">
    <source>
        <dbReference type="ARBA" id="ARBA00022837"/>
    </source>
</evidence>
<comment type="subcellular location">
    <subcellularLocation>
        <location evidence="1">Cell membrane</location>
        <topology evidence="1">Multi-pass membrane protein</topology>
    </subcellularLocation>
</comment>
<evidence type="ECO:0000256" key="21">
    <source>
        <dbReference type="SAM" id="Phobius"/>
    </source>
</evidence>
<dbReference type="GO" id="GO:0005524">
    <property type="term" value="F:ATP binding"/>
    <property type="evidence" value="ECO:0007669"/>
    <property type="project" value="UniProtKB-KW"/>
</dbReference>
<evidence type="ECO:0000256" key="7">
    <source>
        <dbReference type="ARBA" id="ARBA00022692"/>
    </source>
</evidence>
<dbReference type="FunFam" id="1.20.1110.10:FF:000002">
    <property type="entry name" value="Calcium-transporting ATPase"/>
    <property type="match status" value="1"/>
</dbReference>
<evidence type="ECO:0000256" key="12">
    <source>
        <dbReference type="ARBA" id="ARBA00022842"/>
    </source>
</evidence>
<comment type="similarity">
    <text evidence="2">Belongs to the cation transport ATPase (P-type) (TC 3.A.3) family. Type IIB subfamily.</text>
</comment>
<dbReference type="SUPFAM" id="SSF81660">
    <property type="entry name" value="Metal cation-transporting ATPase, ATP-binding domain N"/>
    <property type="match status" value="1"/>
</dbReference>
<dbReference type="CDD" id="cd02081">
    <property type="entry name" value="P-type_ATPase_Ca_PMCA-like"/>
    <property type="match status" value="1"/>
</dbReference>
<evidence type="ECO:0000256" key="9">
    <source>
        <dbReference type="ARBA" id="ARBA00022741"/>
    </source>
</evidence>
<evidence type="ECO:0000256" key="5">
    <source>
        <dbReference type="ARBA" id="ARBA00022475"/>
    </source>
</evidence>
<dbReference type="InterPro" id="IPR001757">
    <property type="entry name" value="P_typ_ATPase"/>
</dbReference>
<dbReference type="InterPro" id="IPR008250">
    <property type="entry name" value="ATPase_P-typ_transduc_dom_A_sf"/>
</dbReference>
<gene>
    <name evidence="23" type="primary">ATP2B3</name>
</gene>
<keyword evidence="5" id="KW-1003">Cell membrane</keyword>
<dbReference type="AlphaFoldDB" id="A0A8C8Z9U9"/>
<feature type="transmembrane region" description="Helical" evidence="21">
    <location>
        <begin position="911"/>
        <end position="928"/>
    </location>
</feature>
<feature type="transmembrane region" description="Helical" evidence="21">
    <location>
        <begin position="940"/>
        <end position="965"/>
    </location>
</feature>
<evidence type="ECO:0000256" key="6">
    <source>
        <dbReference type="ARBA" id="ARBA00022568"/>
    </source>
</evidence>
<dbReference type="InterPro" id="IPR022141">
    <property type="entry name" value="ATP_Ca_trans_C"/>
</dbReference>
<keyword evidence="17 21" id="KW-0472">Membrane</keyword>
<evidence type="ECO:0000256" key="17">
    <source>
        <dbReference type="ARBA" id="ARBA00023136"/>
    </source>
</evidence>
<dbReference type="InterPro" id="IPR023299">
    <property type="entry name" value="ATPase_P-typ_cyto_dom_N"/>
</dbReference>
<keyword evidence="12" id="KW-0460">Magnesium</keyword>
<dbReference type="Proteomes" id="UP000694414">
    <property type="component" value="Unplaced"/>
</dbReference>
<dbReference type="PANTHER" id="PTHR24093:SF284">
    <property type="entry name" value="PLASMA MEMBRANE CALCIUM-TRANSPORTING ATPASE 3"/>
    <property type="match status" value="1"/>
</dbReference>
<keyword evidence="19" id="KW-0175">Coiled coil</keyword>
<dbReference type="GO" id="GO:0005388">
    <property type="term" value="F:P-type calcium transporter activity"/>
    <property type="evidence" value="ECO:0007669"/>
    <property type="project" value="UniProtKB-EC"/>
</dbReference>
<dbReference type="Gene3D" id="2.70.150.10">
    <property type="entry name" value="Calcium-transporting ATPase, cytoplasmic transduction domain A"/>
    <property type="match status" value="1"/>
</dbReference>
<feature type="region of interest" description="Disordered" evidence="20">
    <location>
        <begin position="298"/>
        <end position="328"/>
    </location>
</feature>
<feature type="region of interest" description="Disordered" evidence="20">
    <location>
        <begin position="335"/>
        <end position="354"/>
    </location>
</feature>
<dbReference type="FunFam" id="2.70.150.10:FF:000001">
    <property type="entry name" value="Calcium-transporting ATPase"/>
    <property type="match status" value="1"/>
</dbReference>
<dbReference type="Pfam" id="PF00122">
    <property type="entry name" value="E1-E2_ATPase"/>
    <property type="match status" value="1"/>
</dbReference>
<dbReference type="Gene3D" id="1.20.1110.10">
    <property type="entry name" value="Calcium-transporting ATPase, transmembrane domain"/>
    <property type="match status" value="3"/>
</dbReference>
<dbReference type="GO" id="GO:0098982">
    <property type="term" value="C:GABA-ergic synapse"/>
    <property type="evidence" value="ECO:0007669"/>
    <property type="project" value="UniProtKB-ARBA"/>
</dbReference>
<evidence type="ECO:0000256" key="11">
    <source>
        <dbReference type="ARBA" id="ARBA00022840"/>
    </source>
</evidence>
<evidence type="ECO:0000256" key="18">
    <source>
        <dbReference type="ARBA" id="ARBA00047282"/>
    </source>
</evidence>
<dbReference type="FunFam" id="1.20.1110.10:FF:000001">
    <property type="entry name" value="Calcium-transporting ATPase"/>
    <property type="match status" value="1"/>
</dbReference>
<evidence type="ECO:0000313" key="24">
    <source>
        <dbReference type="Proteomes" id="UP000694414"/>
    </source>
</evidence>
<dbReference type="InterPro" id="IPR006068">
    <property type="entry name" value="ATPase_P-typ_cation-transptr_C"/>
</dbReference>
<evidence type="ECO:0000256" key="16">
    <source>
        <dbReference type="ARBA" id="ARBA00023065"/>
    </source>
</evidence>
<sequence length="1160" mass="127454">MGDMANSSIEFHPKPQQQQEAPHAGGFGCTLAELRSLMELRGAEALQKIQEAYGDVGGLCRRLKTSPTEGLADNTNDLEKRRQIYGQNFIPPKQPKTFLQLVWEALQDVTLIILEVAAIVSLGLSFYAPPGEESEACGNVSGGAEDEGEAEAGWIEGAAILLSVICVVLVTAFNDWSKEKQFRGLQSRIEQEQKFTVIRNGQLLQVPVAALVVGDIAQVKYGDLLPADGVLIQGNDLKLDESSLTGESDHVRKSADKDPMLLSGTHVMEGSGRMVVTAVGVNSQTGIIFTLLGAGGEEEEKKDKKGKQQDGAMESSQTKAKKQDGAVAMEMQPLKSAEGGEMEEREKKKANVPKKEKSVLQGKLTKLAVQIGKAGLVMSAITVIILVLYFVIETFVVDGRAWLAECTPVYVQYFVKFFIIGVTVLVVAVPEGLPLAVTISLAYSVKKMMKDNNLVRHLDACETMGNATAICSDKTGTLTTNRMTVVQSYLGDTHYKEVPAPNALTPKILDLLVHAISINSAYTTKILPPEKEGALPRQVGNKTECALLGFVLDLKRDFQPVREQIPEDKLYKVYTFNSVRKSMSTAIRMPDGGFRLFSKGASEILLKKCTNILNSNGELRGFRPRDRDDMVKKIIEPMACDGLRTICIAYRDFSAGQEPDWDDENEVVGDLTCIAVVGIEDPVRPEIEQERLDKVWPKLRVLARSSPTDKHTLVKGIIDSTTGEQRQVVAVTGDGTNDGPALKKADVGFAMGIAGTDVAKEASDIILTDDNFTSIVKAVMWGRNVYDSISKFLQFQLTVNVVAVIVAFTGACITQDSPLKAVQMLWVNLIMDTFASLALATEPPTESLLLRKPYGRDKPLISRTMMKNILGHAVYQLTIIFTLLFVGELFFDIDSGRNAPLHSPPSEHYTIIFNTFVMMQLFNEINARKIHGERNVFDGIFSNPIFCTIVLGTFAIQIVIVQFGGKPFSCSPLSTEQWLWCLFVGVGELVWGQVIATIPTSQLKCLKEAGHGPGKDEMTDEELAEGEEEIDHAERELRRGQILWFRGLNRIQTQIRVVKAFRSSLYEGLEKPESKTSIHNFMATPEFLINDYTHNIPLIDDTDVDENEERLRAPPPPSPNQNNNAIDSGIYLTTHVTKSATSSAFSSSPGSPLHSMETSL</sequence>
<evidence type="ECO:0000313" key="23">
    <source>
        <dbReference type="Ensembl" id="ENSPSMP00000013904.1"/>
    </source>
</evidence>
<dbReference type="GO" id="GO:1903779">
    <property type="term" value="P:regulation of cardiac conduction"/>
    <property type="evidence" value="ECO:0007669"/>
    <property type="project" value="UniProtKB-ARBA"/>
</dbReference>
<dbReference type="EC" id="7.2.2.10" evidence="3"/>
<dbReference type="InterPro" id="IPR004014">
    <property type="entry name" value="ATPase_P-typ_cation-transptr_N"/>
</dbReference>
<evidence type="ECO:0000259" key="22">
    <source>
        <dbReference type="SMART" id="SM00831"/>
    </source>
</evidence>
<dbReference type="PRINTS" id="PR00119">
    <property type="entry name" value="CATATPASE"/>
</dbReference>
<dbReference type="Pfam" id="PF00689">
    <property type="entry name" value="Cation_ATPase_C"/>
    <property type="match status" value="1"/>
</dbReference>
<keyword evidence="15 21" id="KW-1133">Transmembrane helix</keyword>
<evidence type="ECO:0000256" key="8">
    <source>
        <dbReference type="ARBA" id="ARBA00022723"/>
    </source>
</evidence>
<keyword evidence="10" id="KW-0106">Calcium</keyword>
<dbReference type="GeneTree" id="ENSGT00940000160765"/>
<evidence type="ECO:0000256" key="14">
    <source>
        <dbReference type="ARBA" id="ARBA00022967"/>
    </source>
</evidence>
<dbReference type="FunFam" id="1.20.1110.10:FF:000008">
    <property type="entry name" value="Calcium-transporting ATPase"/>
    <property type="match status" value="1"/>
</dbReference>
<comment type="catalytic activity">
    <reaction evidence="18">
        <text>Ca(2+)(in) + ATP + H2O = Ca(2+)(out) + ADP + phosphate + H(+)</text>
        <dbReference type="Rhea" id="RHEA:18105"/>
        <dbReference type="ChEBI" id="CHEBI:15377"/>
        <dbReference type="ChEBI" id="CHEBI:15378"/>
        <dbReference type="ChEBI" id="CHEBI:29108"/>
        <dbReference type="ChEBI" id="CHEBI:30616"/>
        <dbReference type="ChEBI" id="CHEBI:43474"/>
        <dbReference type="ChEBI" id="CHEBI:456216"/>
        <dbReference type="EC" id="7.2.2.10"/>
    </reaction>
    <physiologicalReaction direction="left-to-right" evidence="18">
        <dbReference type="Rhea" id="RHEA:18106"/>
    </physiologicalReaction>
</comment>
<reference evidence="23" key="1">
    <citation type="submission" date="2025-08" db="UniProtKB">
        <authorList>
            <consortium name="Ensembl"/>
        </authorList>
    </citation>
    <scope>IDENTIFICATION</scope>
</reference>
<dbReference type="SMART" id="SM00831">
    <property type="entry name" value="Cation_ATPase_N"/>
    <property type="match status" value="1"/>
</dbReference>
<dbReference type="Gene3D" id="3.40.1110.10">
    <property type="entry name" value="Calcium-transporting ATPase, cytoplasmic domain N"/>
    <property type="match status" value="1"/>
</dbReference>
<dbReference type="GO" id="GO:0051480">
    <property type="term" value="P:regulation of cytosolic calcium ion concentration"/>
    <property type="evidence" value="ECO:0007669"/>
    <property type="project" value="TreeGrafter"/>
</dbReference>
<dbReference type="PROSITE" id="PS00154">
    <property type="entry name" value="ATPASE_E1_E2"/>
    <property type="match status" value="1"/>
</dbReference>
<dbReference type="Pfam" id="PF12424">
    <property type="entry name" value="ATP_Ca_trans_C"/>
    <property type="match status" value="1"/>
</dbReference>
<feature type="compositionally biased region" description="Basic and acidic residues" evidence="20">
    <location>
        <begin position="342"/>
        <end position="354"/>
    </location>
</feature>
<feature type="domain" description="Cation-transporting P-type ATPase N-terminal" evidence="22">
    <location>
        <begin position="50"/>
        <end position="126"/>
    </location>
</feature>
<keyword evidence="24" id="KW-1185">Reference proteome</keyword>